<comment type="caution">
    <text evidence="1">The sequence shown here is derived from an EMBL/GenBank/DDBJ whole genome shotgun (WGS) entry which is preliminary data.</text>
</comment>
<gene>
    <name evidence="1" type="ORF">CCMSSC00406_0002947</name>
</gene>
<dbReference type="EMBL" id="WQMT02000002">
    <property type="protein sequence ID" value="KAG9225444.1"/>
    <property type="molecule type" value="Genomic_DNA"/>
</dbReference>
<accession>A0ACB7J6L0</accession>
<name>A0ACB7J6L0_PLECO</name>
<organism evidence="1 2">
    <name type="scientific">Pleurotus cornucopiae</name>
    <name type="common">Cornucopia mushroom</name>
    <dbReference type="NCBI Taxonomy" id="5321"/>
    <lineage>
        <taxon>Eukaryota</taxon>
        <taxon>Fungi</taxon>
        <taxon>Dikarya</taxon>
        <taxon>Basidiomycota</taxon>
        <taxon>Agaricomycotina</taxon>
        <taxon>Agaricomycetes</taxon>
        <taxon>Agaricomycetidae</taxon>
        <taxon>Agaricales</taxon>
        <taxon>Pleurotineae</taxon>
        <taxon>Pleurotaceae</taxon>
        <taxon>Pleurotus</taxon>
    </lineage>
</organism>
<keyword evidence="2" id="KW-1185">Reference proteome</keyword>
<dbReference type="Proteomes" id="UP000824881">
    <property type="component" value="Unassembled WGS sequence"/>
</dbReference>
<protein>
    <submittedName>
        <fullName evidence="1">Uncharacterized protein</fullName>
    </submittedName>
</protein>
<sequence length="452" mass="49918">MPTLQTRKGDAAHLTTLVQLISSAVTTVLSEYEAVGKSAPSLDSTEPGPFDTPEEQSEELVKAVRIIEAACGQLATSVASPGHVMFNRSYGFKEPACLQVVTQAKIADLLLDKPEGLHVDDLARQSGLDSGKLCRILRLLATRHCFREVQPNVFANNRLSIKLLAKDPIWSYVGHLTDEGMKSTAYLNEALTDPVSGPSYAVEASPFYRMQGCTVFDHYASPEGQKRADRFAGAMKGLGEVNGKRMLRKVYPWGGFPNGTVICDVGGSTGHVTMDLIQTFPQLRLVIQDMPHVVDQAKEFWAQEDPSAVQNNRVAFAPLDFFTEVPVAGCDFYYIRHILHDWPDAECVKILSNVRQAMKPTSRVLIHEFVLQNVARVLASENPHVDQAPEPLLPNYGMGRIRPYQQDINMMSFLNSKERTVDEFISLGVQSGLKFAKLWDAGETGLVELVLA</sequence>
<proteinExistence type="predicted"/>
<evidence type="ECO:0000313" key="1">
    <source>
        <dbReference type="EMBL" id="KAG9225444.1"/>
    </source>
</evidence>
<reference evidence="1 2" key="1">
    <citation type="journal article" date="2021" name="Appl. Environ. Microbiol.">
        <title>Genetic linkage and physical mapping for an oyster mushroom Pleurotus cornucopiae and QTL analysis for the trait cap color.</title>
        <authorList>
            <person name="Zhang Y."/>
            <person name="Gao W."/>
            <person name="Sonnenberg A."/>
            <person name="Chen Q."/>
            <person name="Zhang J."/>
            <person name="Huang C."/>
        </authorList>
    </citation>
    <scope>NUCLEOTIDE SEQUENCE [LARGE SCALE GENOMIC DNA]</scope>
    <source>
        <strain evidence="1">CCMSSC00406</strain>
    </source>
</reference>
<evidence type="ECO:0000313" key="2">
    <source>
        <dbReference type="Proteomes" id="UP000824881"/>
    </source>
</evidence>